<reference evidence="5 6" key="1">
    <citation type="journal article" date="2022" name="Nat. Plants">
        <title>Genomes of leafy and leafless Platanthera orchids illuminate the evolution of mycoheterotrophy.</title>
        <authorList>
            <person name="Li M.H."/>
            <person name="Liu K.W."/>
            <person name="Li Z."/>
            <person name="Lu H.C."/>
            <person name="Ye Q.L."/>
            <person name="Zhang D."/>
            <person name="Wang J.Y."/>
            <person name="Li Y.F."/>
            <person name="Zhong Z.M."/>
            <person name="Liu X."/>
            <person name="Yu X."/>
            <person name="Liu D.K."/>
            <person name="Tu X.D."/>
            <person name="Liu B."/>
            <person name="Hao Y."/>
            <person name="Liao X.Y."/>
            <person name="Jiang Y.T."/>
            <person name="Sun W.H."/>
            <person name="Chen J."/>
            <person name="Chen Y.Q."/>
            <person name="Ai Y."/>
            <person name="Zhai J.W."/>
            <person name="Wu S.S."/>
            <person name="Zhou Z."/>
            <person name="Hsiao Y.Y."/>
            <person name="Wu W.L."/>
            <person name="Chen Y.Y."/>
            <person name="Lin Y.F."/>
            <person name="Hsu J.L."/>
            <person name="Li C.Y."/>
            <person name="Wang Z.W."/>
            <person name="Zhao X."/>
            <person name="Zhong W.Y."/>
            <person name="Ma X.K."/>
            <person name="Ma L."/>
            <person name="Huang J."/>
            <person name="Chen G.Z."/>
            <person name="Huang M.Z."/>
            <person name="Huang L."/>
            <person name="Peng D.H."/>
            <person name="Luo Y.B."/>
            <person name="Zou S.Q."/>
            <person name="Chen S.P."/>
            <person name="Lan S."/>
            <person name="Tsai W.C."/>
            <person name="Van de Peer Y."/>
            <person name="Liu Z.J."/>
        </authorList>
    </citation>
    <scope>NUCLEOTIDE SEQUENCE [LARGE SCALE GENOMIC DNA]</scope>
    <source>
        <strain evidence="5">Lor287</strain>
    </source>
</reference>
<dbReference type="Proteomes" id="UP001418222">
    <property type="component" value="Unassembled WGS sequence"/>
</dbReference>
<evidence type="ECO:0000256" key="3">
    <source>
        <dbReference type="ARBA" id="ARBA00023242"/>
    </source>
</evidence>
<protein>
    <recommendedName>
        <fullName evidence="7">Nucleolar complex protein 2 homolog</fullName>
    </recommendedName>
</protein>
<evidence type="ECO:0008006" key="7">
    <source>
        <dbReference type="Google" id="ProtNLM"/>
    </source>
</evidence>
<name>A0AAP0AUP5_9ASPA</name>
<dbReference type="AlphaFoldDB" id="A0AAP0AUP5"/>
<dbReference type="PANTHER" id="PTHR12687">
    <property type="entry name" value="NUCLEOLAR COMPLEX 2 AND RAD4-RELATED"/>
    <property type="match status" value="1"/>
</dbReference>
<proteinExistence type="inferred from homology"/>
<evidence type="ECO:0000256" key="2">
    <source>
        <dbReference type="ARBA" id="ARBA00005907"/>
    </source>
</evidence>
<organism evidence="5 6">
    <name type="scientific">Platanthera zijinensis</name>
    <dbReference type="NCBI Taxonomy" id="2320716"/>
    <lineage>
        <taxon>Eukaryota</taxon>
        <taxon>Viridiplantae</taxon>
        <taxon>Streptophyta</taxon>
        <taxon>Embryophyta</taxon>
        <taxon>Tracheophyta</taxon>
        <taxon>Spermatophyta</taxon>
        <taxon>Magnoliopsida</taxon>
        <taxon>Liliopsida</taxon>
        <taxon>Asparagales</taxon>
        <taxon>Orchidaceae</taxon>
        <taxon>Orchidoideae</taxon>
        <taxon>Orchideae</taxon>
        <taxon>Orchidinae</taxon>
        <taxon>Platanthera</taxon>
    </lineage>
</organism>
<evidence type="ECO:0000256" key="1">
    <source>
        <dbReference type="ARBA" id="ARBA00004123"/>
    </source>
</evidence>
<dbReference type="PANTHER" id="PTHR12687:SF4">
    <property type="entry name" value="NUCLEOLAR COMPLEX PROTEIN 2 HOMOLOG"/>
    <property type="match status" value="1"/>
</dbReference>
<keyword evidence="3" id="KW-0539">Nucleus</keyword>
<dbReference type="GO" id="GO:0030690">
    <property type="term" value="C:Noc1p-Noc2p complex"/>
    <property type="evidence" value="ECO:0007669"/>
    <property type="project" value="TreeGrafter"/>
</dbReference>
<keyword evidence="6" id="KW-1185">Reference proteome</keyword>
<dbReference type="GO" id="GO:0005654">
    <property type="term" value="C:nucleoplasm"/>
    <property type="evidence" value="ECO:0007669"/>
    <property type="project" value="TreeGrafter"/>
</dbReference>
<evidence type="ECO:0000313" key="5">
    <source>
        <dbReference type="EMBL" id="KAK8916008.1"/>
    </source>
</evidence>
<dbReference type="EMBL" id="JBBWWQ010000020">
    <property type="protein sequence ID" value="KAK8916008.1"/>
    <property type="molecule type" value="Genomic_DNA"/>
</dbReference>
<gene>
    <name evidence="5" type="ORF">KSP39_PZI022730</name>
</gene>
<accession>A0AAP0AUP5</accession>
<evidence type="ECO:0000313" key="6">
    <source>
        <dbReference type="Proteomes" id="UP001418222"/>
    </source>
</evidence>
<comment type="caution">
    <text evidence="5">The sequence shown here is derived from an EMBL/GenBank/DDBJ whole genome shotgun (WGS) entry which is preliminary data.</text>
</comment>
<dbReference type="GO" id="GO:0042273">
    <property type="term" value="P:ribosomal large subunit biogenesis"/>
    <property type="evidence" value="ECO:0007669"/>
    <property type="project" value="TreeGrafter"/>
</dbReference>
<dbReference type="GO" id="GO:0030691">
    <property type="term" value="C:Noc2p-Noc3p complex"/>
    <property type="evidence" value="ECO:0007669"/>
    <property type="project" value="TreeGrafter"/>
</dbReference>
<sequence length="759" mass="86557">MHYLLPREFVLYSEHQALRYLDSQRKLGHRHAKWVEYLQDFHYVLKHRAGVENKPAGALSCRVSLLQTMTARVDGLEREHVDKRRREQVFNEGEKDPEFYQYLKEHDKELLEFNDKDTQDDERSDLEDGVDAKPTTEKFQTPSTRVITTTKIDSWCSAIKQQRSLGAVRSMLRAFRTACHHGDDTKDDSEQKFTVVSSSVFNKIMVFVLNEMDGILRKLLEAPSTGGKKETILDLMTTKAWKAHGSLMRLYLGNTLHILNEMTDEQMISFTLKRLIASTVFLAAFPVLLRKYIRVVLHTWGTGTGALPVVSFLFMRDLCVRLGSDCLDSCLKGMYKAYIMNCKLPKHISSSKLQHINFLGNCVSELYGLDPLSAYQHAFVSIRQLAVILRGTINERGSQVHFNADPLLTHEFKKKKSYQKVYDWQFIFCLELWTKVISTYSSEADFGPLAYPLTQIIYGVATLVPTARYFPLRLRCIRMMNCIAGATERFIPVSSLLLDMLEMKVLSSCPTGGVGKAVDMQCVKKLDKQTLKTRSFQEVCIYSIVEELAEHFAQWSYSIAFFELSFITLVRLRSFCKSTKVDRFRREVKELIHQLEANCSFTNSKRIGIGFSPSDPAAAIFLKACHYLASSFLDRLFSTNCEFGQQKVNSVVRQSCGVAFESDSRAGSRIALQNQDRFTKFGSSCGVAWEMITDRDGTAWPRPALFGGALTATNISYVEFHLVRQSSVSFLSVSGRFKIMNYCPKCWNRQGPIPPKARI</sequence>
<dbReference type="GO" id="GO:0005730">
    <property type="term" value="C:nucleolus"/>
    <property type="evidence" value="ECO:0007669"/>
    <property type="project" value="TreeGrafter"/>
</dbReference>
<feature type="compositionally biased region" description="Acidic residues" evidence="4">
    <location>
        <begin position="118"/>
        <end position="129"/>
    </location>
</feature>
<dbReference type="InterPro" id="IPR005343">
    <property type="entry name" value="Noc2"/>
</dbReference>
<comment type="similarity">
    <text evidence="2">Belongs to the NOC2 family.</text>
</comment>
<dbReference type="Pfam" id="PF03715">
    <property type="entry name" value="Noc2"/>
    <property type="match status" value="1"/>
</dbReference>
<comment type="subcellular location">
    <subcellularLocation>
        <location evidence="1">Nucleus</location>
    </subcellularLocation>
</comment>
<evidence type="ECO:0000256" key="4">
    <source>
        <dbReference type="SAM" id="MobiDB-lite"/>
    </source>
</evidence>
<feature type="region of interest" description="Disordered" evidence="4">
    <location>
        <begin position="114"/>
        <end position="141"/>
    </location>
</feature>